<name>A0ABY4XGT6_9BACT</name>
<sequence>MHLLTIIHLQSCFLKQDRTTTVYGTITDQNGEPVDSILVTAQGSKHVKYEIFDEAFTDETGHYELVADVPRQAHSVNVVIPFSLNKNPKFGKHFKDYLVFKNEIRTLNCCNLDIGGKTRYDFQLIAK</sequence>
<organism evidence="1 2">
    <name type="scientific">Dyadobacter chenhuakuii</name>
    <dbReference type="NCBI Taxonomy" id="2909339"/>
    <lineage>
        <taxon>Bacteria</taxon>
        <taxon>Pseudomonadati</taxon>
        <taxon>Bacteroidota</taxon>
        <taxon>Cytophagia</taxon>
        <taxon>Cytophagales</taxon>
        <taxon>Spirosomataceae</taxon>
        <taxon>Dyadobacter</taxon>
    </lineage>
</organism>
<dbReference type="Proteomes" id="UP001055420">
    <property type="component" value="Chromosome"/>
</dbReference>
<dbReference type="SUPFAM" id="SSF49464">
    <property type="entry name" value="Carboxypeptidase regulatory domain-like"/>
    <property type="match status" value="1"/>
</dbReference>
<evidence type="ECO:0000313" key="2">
    <source>
        <dbReference type="Proteomes" id="UP001055420"/>
    </source>
</evidence>
<dbReference type="EMBL" id="CP098805">
    <property type="protein sequence ID" value="USJ29624.1"/>
    <property type="molecule type" value="Genomic_DNA"/>
</dbReference>
<dbReference type="Gene3D" id="2.60.40.1120">
    <property type="entry name" value="Carboxypeptidase-like, regulatory domain"/>
    <property type="match status" value="1"/>
</dbReference>
<keyword evidence="2" id="KW-1185">Reference proteome</keyword>
<gene>
    <name evidence="1" type="ORF">NFI80_17265</name>
</gene>
<proteinExistence type="predicted"/>
<accession>A0ABY4XGT6</accession>
<reference evidence="1" key="1">
    <citation type="submission" date="2022-06" db="EMBL/GenBank/DDBJ databases">
        <title>Novel species in genus Dyadobacter.</title>
        <authorList>
            <person name="Ma C."/>
        </authorList>
    </citation>
    <scope>NUCLEOTIDE SEQUENCE</scope>
    <source>
        <strain evidence="1">CY22</strain>
    </source>
</reference>
<dbReference type="InterPro" id="IPR008969">
    <property type="entry name" value="CarboxyPept-like_regulatory"/>
</dbReference>
<dbReference type="RefSeq" id="WP_235165362.1">
    <property type="nucleotide sequence ID" value="NZ_CP098805.1"/>
</dbReference>
<evidence type="ECO:0000313" key="1">
    <source>
        <dbReference type="EMBL" id="USJ29624.1"/>
    </source>
</evidence>
<protein>
    <submittedName>
        <fullName evidence="1">Carboxypeptidase-like regulatory domain-containing protein</fullName>
    </submittedName>
</protein>